<gene>
    <name evidence="1" type="ORF">TRFO_39097</name>
</gene>
<organism evidence="1 2">
    <name type="scientific">Tritrichomonas foetus</name>
    <dbReference type="NCBI Taxonomy" id="1144522"/>
    <lineage>
        <taxon>Eukaryota</taxon>
        <taxon>Metamonada</taxon>
        <taxon>Parabasalia</taxon>
        <taxon>Tritrichomonadida</taxon>
        <taxon>Tritrichomonadidae</taxon>
        <taxon>Tritrichomonas</taxon>
    </lineage>
</organism>
<keyword evidence="2" id="KW-1185">Reference proteome</keyword>
<dbReference type="EMBL" id="MLAK01001295">
    <property type="protein sequence ID" value="OHS94720.1"/>
    <property type="molecule type" value="Genomic_DNA"/>
</dbReference>
<accession>A0A1J4J698</accession>
<dbReference type="RefSeq" id="XP_068347857.1">
    <property type="nucleotide sequence ID" value="XM_068512447.1"/>
</dbReference>
<evidence type="ECO:0000313" key="1">
    <source>
        <dbReference type="EMBL" id="OHS94720.1"/>
    </source>
</evidence>
<dbReference type="VEuPathDB" id="TrichDB:TRFO_39097"/>
<evidence type="ECO:0000313" key="2">
    <source>
        <dbReference type="Proteomes" id="UP000179807"/>
    </source>
</evidence>
<dbReference type="GeneID" id="94847151"/>
<protein>
    <submittedName>
        <fullName evidence="1">Uncharacterized protein</fullName>
    </submittedName>
</protein>
<comment type="caution">
    <text evidence="1">The sequence shown here is derived from an EMBL/GenBank/DDBJ whole genome shotgun (WGS) entry which is preliminary data.</text>
</comment>
<name>A0A1J4J698_9EUKA</name>
<reference evidence="1" key="1">
    <citation type="submission" date="2016-10" db="EMBL/GenBank/DDBJ databases">
        <authorList>
            <person name="Benchimol M."/>
            <person name="Almeida L.G."/>
            <person name="Vasconcelos A.T."/>
            <person name="Perreira-Neves A."/>
            <person name="Rosa I.A."/>
            <person name="Tasca T."/>
            <person name="Bogo M.R."/>
            <person name="de Souza W."/>
        </authorList>
    </citation>
    <scope>NUCLEOTIDE SEQUENCE [LARGE SCALE GENOMIC DNA]</scope>
    <source>
        <strain evidence="1">K</strain>
    </source>
</reference>
<dbReference type="AlphaFoldDB" id="A0A1J4J698"/>
<proteinExistence type="predicted"/>
<sequence>MSGIDFTVMVKIIETLFDAKNLRILMSGNYHFYSSSYQNDSSGWGGNTYARRENISRELNVNEIAANSSSVRRCMNSLNTKCNPISTPTSLYRSSYVSQIPANRGYKSTYSNRCPQAPPPPNAANPQYLRPTTEYGSRFPPPNPKPFISQDLVDRCSTASINTRSHRGAQVLSPQWNSTYRQSYCEKTRELSFSPAITFYNATNLR</sequence>
<dbReference type="Proteomes" id="UP000179807">
    <property type="component" value="Unassembled WGS sequence"/>
</dbReference>